<feature type="domain" description="LamG-like jellyroll fold" evidence="3">
    <location>
        <begin position="554"/>
        <end position="691"/>
    </location>
</feature>
<organism evidence="4 5">
    <name type="scientific">Candidatus Wolfebacteria bacterium RIFCSPLOWO2_01_FULL_47_17b</name>
    <dbReference type="NCBI Taxonomy" id="1802558"/>
    <lineage>
        <taxon>Bacteria</taxon>
        <taxon>Candidatus Wolfeibacteriota</taxon>
    </lineage>
</organism>
<keyword evidence="1" id="KW-0732">Signal</keyword>
<dbReference type="PANTHER" id="PTHR42535:SF2">
    <property type="entry name" value="CHROMOSOME UNDETERMINED SCAFFOLD_146, WHOLE GENOME SHOTGUN SEQUENCE"/>
    <property type="match status" value="1"/>
</dbReference>
<dbReference type="SUPFAM" id="SSF49899">
    <property type="entry name" value="Concanavalin A-like lectins/glucanases"/>
    <property type="match status" value="2"/>
</dbReference>
<proteinExistence type="predicted"/>
<dbReference type="Proteomes" id="UP000177011">
    <property type="component" value="Unassembled WGS sequence"/>
</dbReference>
<dbReference type="PANTHER" id="PTHR42535">
    <property type="entry name" value="OOKINETE PROTEIN, PUTATIVE-RELATED"/>
    <property type="match status" value="1"/>
</dbReference>
<comment type="caution">
    <text evidence="4">The sequence shown here is derived from an EMBL/GenBank/DDBJ whole genome shotgun (WGS) entry which is preliminary data.</text>
</comment>
<gene>
    <name evidence="4" type="ORF">A2935_03190</name>
</gene>
<dbReference type="Pfam" id="PF13385">
    <property type="entry name" value="Laminin_G_3"/>
    <property type="match status" value="2"/>
</dbReference>
<dbReference type="InterPro" id="IPR013320">
    <property type="entry name" value="ConA-like_dom_sf"/>
</dbReference>
<protein>
    <recommendedName>
        <fullName evidence="3">LamG-like jellyroll fold domain-containing protein</fullName>
    </recommendedName>
</protein>
<name>A0A1F8DUW5_9BACT</name>
<sequence>MPTHIANAGIIGKPPTNLGLVGYWSMNEGTGSYAGDASGNKNTGTLTGGPTWVDGKRGKALNFDGVDDYVNAGSAASVTDLPAITVSAWIFPRIAGENNRGRIVCKATDCTSVLNNGWYFGIAGSNLGLQFAVDYSTNFNWPSVDNVISLGKWQHVAVTWNGNTSVANAQIYVNGVAVSRSGGSDGSDTRTSDSGKSLIIGECASSTCAFNGLIDEVRIYNRALSAAEIQALYKSGAATVGTINTANTSRITYNTASSAGSGTYGGTTSGVALSWSHTTGNGNNKILVVGVSINRANNETVSSVTYGKLPLTKLTSVATPPSAGSIDTELWYLKNPPSGIANIVVTPSAAVWGIAGTAATYFNVHQSSPFKTPSTQVNDANMINNVNPASKLGWLAIGVFGRRRNNSDNAVTLDSSQVSRATGDSLNSLGSGERNTAILSEKVATSSATFIWTWGVNTQNAGIGVSLQPAKITALNTSQNNQITNGLVGMWSFNGPDMSGATAYDRSGQGNNGTLTNGPTPAIGKVGQALKFDGVDDYVNVGDPASGNLDFGTGGFSVSVWVISRGYANIGSSMNTIIGKQQVTSTGWGIYINADNKARFNVLGAGLPNSAISNSAINNGQWHQIVGVRQDNGSVKIYVDGVYNADGTATTNSVSNALPLYIGNDNYSGSARVFSGFIDEVRVYNRALTEAEIKRLYNMGR</sequence>
<dbReference type="SMART" id="SM00560">
    <property type="entry name" value="LamGL"/>
    <property type="match status" value="2"/>
</dbReference>
<evidence type="ECO:0000259" key="3">
    <source>
        <dbReference type="SMART" id="SM00560"/>
    </source>
</evidence>
<evidence type="ECO:0000256" key="2">
    <source>
        <dbReference type="ARBA" id="ARBA00023157"/>
    </source>
</evidence>
<evidence type="ECO:0000256" key="1">
    <source>
        <dbReference type="ARBA" id="ARBA00022729"/>
    </source>
</evidence>
<accession>A0A1F8DUW5</accession>
<dbReference type="AlphaFoldDB" id="A0A1F8DUW5"/>
<dbReference type="Gene3D" id="2.60.120.200">
    <property type="match status" value="2"/>
</dbReference>
<evidence type="ECO:0000313" key="4">
    <source>
        <dbReference type="EMBL" id="OGM92423.1"/>
    </source>
</evidence>
<reference evidence="4 5" key="1">
    <citation type="journal article" date="2016" name="Nat. Commun.">
        <title>Thousands of microbial genomes shed light on interconnected biogeochemical processes in an aquifer system.</title>
        <authorList>
            <person name="Anantharaman K."/>
            <person name="Brown C.T."/>
            <person name="Hug L.A."/>
            <person name="Sharon I."/>
            <person name="Castelle C.J."/>
            <person name="Probst A.J."/>
            <person name="Thomas B.C."/>
            <person name="Singh A."/>
            <person name="Wilkins M.J."/>
            <person name="Karaoz U."/>
            <person name="Brodie E.L."/>
            <person name="Williams K.H."/>
            <person name="Hubbard S.S."/>
            <person name="Banfield J.F."/>
        </authorList>
    </citation>
    <scope>NUCLEOTIDE SEQUENCE [LARGE SCALE GENOMIC DNA]</scope>
</reference>
<keyword evidence="2" id="KW-1015">Disulfide bond</keyword>
<feature type="domain" description="LamG-like jellyroll fold" evidence="3">
    <location>
        <begin position="82"/>
        <end position="227"/>
    </location>
</feature>
<dbReference type="InterPro" id="IPR006558">
    <property type="entry name" value="LamG-like"/>
</dbReference>
<dbReference type="EMBL" id="MGIS01000022">
    <property type="protein sequence ID" value="OGM92423.1"/>
    <property type="molecule type" value="Genomic_DNA"/>
</dbReference>
<evidence type="ECO:0000313" key="5">
    <source>
        <dbReference type="Proteomes" id="UP000177011"/>
    </source>
</evidence>